<accession>A0A0F9GKT9</accession>
<feature type="non-terminal residue" evidence="1">
    <location>
        <position position="1"/>
    </location>
</feature>
<evidence type="ECO:0000313" key="1">
    <source>
        <dbReference type="EMBL" id="KKL91121.1"/>
    </source>
</evidence>
<dbReference type="AlphaFoldDB" id="A0A0F9GKT9"/>
<reference evidence="1" key="1">
    <citation type="journal article" date="2015" name="Nature">
        <title>Complex archaea that bridge the gap between prokaryotes and eukaryotes.</title>
        <authorList>
            <person name="Spang A."/>
            <person name="Saw J.H."/>
            <person name="Jorgensen S.L."/>
            <person name="Zaremba-Niedzwiedzka K."/>
            <person name="Martijn J."/>
            <person name="Lind A.E."/>
            <person name="van Eijk R."/>
            <person name="Schleper C."/>
            <person name="Guy L."/>
            <person name="Ettema T.J."/>
        </authorList>
    </citation>
    <scope>NUCLEOTIDE SEQUENCE</scope>
</reference>
<sequence length="35" mass="4037">VIIGVGIYTVKRRKSKDLHLIDKVVDKIQDDKSKK</sequence>
<name>A0A0F9GKT9_9ZZZZ</name>
<gene>
    <name evidence="1" type="ORF">LCGC14_1897830</name>
</gene>
<organism evidence="1">
    <name type="scientific">marine sediment metagenome</name>
    <dbReference type="NCBI Taxonomy" id="412755"/>
    <lineage>
        <taxon>unclassified sequences</taxon>
        <taxon>metagenomes</taxon>
        <taxon>ecological metagenomes</taxon>
    </lineage>
</organism>
<dbReference type="EMBL" id="LAZR01019816">
    <property type="protein sequence ID" value="KKL91121.1"/>
    <property type="molecule type" value="Genomic_DNA"/>
</dbReference>
<proteinExistence type="predicted"/>
<protein>
    <submittedName>
        <fullName evidence="1">Uncharacterized protein</fullName>
    </submittedName>
</protein>
<comment type="caution">
    <text evidence="1">The sequence shown here is derived from an EMBL/GenBank/DDBJ whole genome shotgun (WGS) entry which is preliminary data.</text>
</comment>